<dbReference type="STRING" id="79200.A0A175YNV3"/>
<sequence length="387" mass="42524">MAVYYKFKSAKDYDSVSLDGHFITVANLKDKIFENKHLGTGTDFDLVISNAQTNEVWWPLCDRFNEIYFLGLLPETSRPEVEFKAGNLQGANSTFFGANPSVTNYPEDSEWDEFGSDLYAIPEVLHVQSSNQVQKAPPPSKSDEDSKIQALIDNPALDWQHQIVEGSGNARGYGRGMGGRMGGRGFDMKSARPKAKIPSHALSAASKGEQILPQIKDTTGSQDTTELVKIVAAPQPPVKNSNIAGSSRVPDVFEATNKSRSGKEPAIQASGPLAAEELQEKLVSEPGRLTKEKEKEENSYAFRNFPRYGMEFNGRPVMSKEEFEAQKVNLMHEREIERLGDSSNKFKEEASNSGAKTLSNPVEESSNDGDVASDGQSEGDSWVQMAT</sequence>
<gene>
    <name evidence="8" type="ORF">DCAR_027767</name>
</gene>
<dbReference type="GO" id="GO:0008270">
    <property type="term" value="F:zinc ion binding"/>
    <property type="evidence" value="ECO:0007669"/>
    <property type="project" value="UniProtKB-KW"/>
</dbReference>
<dbReference type="AlphaFoldDB" id="A0A175YNV3"/>
<evidence type="ECO:0000256" key="5">
    <source>
        <dbReference type="ARBA" id="ARBA00023242"/>
    </source>
</evidence>
<dbReference type="InterPro" id="IPR014891">
    <property type="entry name" value="DWNN_domain"/>
</dbReference>
<reference evidence="8" key="1">
    <citation type="journal article" date="2016" name="Nat. Genet.">
        <title>A high-quality carrot genome assembly provides new insights into carotenoid accumulation and asterid genome evolution.</title>
        <authorList>
            <person name="Iorizzo M."/>
            <person name="Ellison S."/>
            <person name="Senalik D."/>
            <person name="Zeng P."/>
            <person name="Satapoomin P."/>
            <person name="Huang J."/>
            <person name="Bowman M."/>
            <person name="Iovene M."/>
            <person name="Sanseverino W."/>
            <person name="Cavagnaro P."/>
            <person name="Yildiz M."/>
            <person name="Macko-Podgorni A."/>
            <person name="Moranska E."/>
            <person name="Grzebelus E."/>
            <person name="Grzebelus D."/>
            <person name="Ashrafi H."/>
            <person name="Zheng Z."/>
            <person name="Cheng S."/>
            <person name="Spooner D."/>
            <person name="Van Deynze A."/>
            <person name="Simon P."/>
        </authorList>
    </citation>
    <scope>NUCLEOTIDE SEQUENCE [LARGE SCALE GENOMIC DNA]</scope>
    <source>
        <tissue evidence="8">Leaf</tissue>
    </source>
</reference>
<comment type="caution">
    <text evidence="8">The sequence shown here is derived from an EMBL/GenBank/DDBJ whole genome shotgun (WGS) entry which is preliminary data.</text>
</comment>
<dbReference type="GO" id="GO:0016567">
    <property type="term" value="P:protein ubiquitination"/>
    <property type="evidence" value="ECO:0007669"/>
    <property type="project" value="InterPro"/>
</dbReference>
<keyword evidence="5" id="KW-0539">Nucleus</keyword>
<comment type="subcellular location">
    <subcellularLocation>
        <location evidence="1">Nucleus</location>
    </subcellularLocation>
</comment>
<evidence type="ECO:0000256" key="2">
    <source>
        <dbReference type="ARBA" id="ARBA00022723"/>
    </source>
</evidence>
<feature type="compositionally biased region" description="Polar residues" evidence="6">
    <location>
        <begin position="374"/>
        <end position="387"/>
    </location>
</feature>
<keyword evidence="4" id="KW-0862">Zinc</keyword>
<dbReference type="PANTHER" id="PTHR15439">
    <property type="entry name" value="RETINOBLASTOMA-BINDING PROTEIN 6"/>
    <property type="match status" value="1"/>
</dbReference>
<feature type="domain" description="DWNN" evidence="7">
    <location>
        <begin position="3"/>
        <end position="55"/>
    </location>
</feature>
<evidence type="ECO:0000256" key="1">
    <source>
        <dbReference type="ARBA" id="ARBA00004123"/>
    </source>
</evidence>
<name>A0A175YNV3_DAUCS</name>
<protein>
    <recommendedName>
        <fullName evidence="7">DWNN domain-containing protein</fullName>
    </recommendedName>
</protein>
<proteinExistence type="predicted"/>
<dbReference type="GO" id="GO:0005634">
    <property type="term" value="C:nucleus"/>
    <property type="evidence" value="ECO:0007669"/>
    <property type="project" value="UniProtKB-SubCell"/>
</dbReference>
<keyword evidence="3" id="KW-0863">Zinc-finger</keyword>
<evidence type="ECO:0000256" key="6">
    <source>
        <dbReference type="SAM" id="MobiDB-lite"/>
    </source>
</evidence>
<dbReference type="PROSITE" id="PS51282">
    <property type="entry name" value="DWNN"/>
    <property type="match status" value="1"/>
</dbReference>
<feature type="region of interest" description="Disordered" evidence="6">
    <location>
        <begin position="334"/>
        <end position="387"/>
    </location>
</feature>
<dbReference type="Pfam" id="PF08783">
    <property type="entry name" value="DWNN"/>
    <property type="match status" value="1"/>
</dbReference>
<dbReference type="GO" id="GO:0006511">
    <property type="term" value="P:ubiquitin-dependent protein catabolic process"/>
    <property type="evidence" value="ECO:0007669"/>
    <property type="project" value="TreeGrafter"/>
</dbReference>
<feature type="compositionally biased region" description="Polar residues" evidence="6">
    <location>
        <begin position="351"/>
        <end position="364"/>
    </location>
</feature>
<feature type="compositionally biased region" description="Basic and acidic residues" evidence="6">
    <location>
        <begin position="334"/>
        <end position="350"/>
    </location>
</feature>
<dbReference type="InterPro" id="IPR033489">
    <property type="entry name" value="RBBP6"/>
</dbReference>
<dbReference type="SMART" id="SM01180">
    <property type="entry name" value="DWNN"/>
    <property type="match status" value="1"/>
</dbReference>
<dbReference type="GO" id="GO:0061630">
    <property type="term" value="F:ubiquitin protein ligase activity"/>
    <property type="evidence" value="ECO:0007669"/>
    <property type="project" value="InterPro"/>
</dbReference>
<evidence type="ECO:0000256" key="4">
    <source>
        <dbReference type="ARBA" id="ARBA00022833"/>
    </source>
</evidence>
<dbReference type="GO" id="GO:0006397">
    <property type="term" value="P:mRNA processing"/>
    <property type="evidence" value="ECO:0007669"/>
    <property type="project" value="InterPro"/>
</dbReference>
<dbReference type="Gene3D" id="3.10.20.90">
    <property type="entry name" value="Phosphatidylinositol 3-kinase Catalytic Subunit, Chain A, domain 1"/>
    <property type="match status" value="1"/>
</dbReference>
<accession>A0A175YNV3</accession>
<evidence type="ECO:0000256" key="3">
    <source>
        <dbReference type="ARBA" id="ARBA00022771"/>
    </source>
</evidence>
<dbReference type="Gramene" id="KZM84811">
    <property type="protein sequence ID" value="KZM84811"/>
    <property type="gene ID" value="DCAR_027767"/>
</dbReference>
<evidence type="ECO:0000259" key="7">
    <source>
        <dbReference type="PROSITE" id="PS51282"/>
    </source>
</evidence>
<dbReference type="PANTHER" id="PTHR15439:SF0">
    <property type="entry name" value="CELL DIVISION CYCLE AND APOPTOSIS REGULATOR PROTEIN 1-RELATED"/>
    <property type="match status" value="1"/>
</dbReference>
<organism evidence="8">
    <name type="scientific">Daucus carota subsp. sativus</name>
    <name type="common">Carrot</name>
    <dbReference type="NCBI Taxonomy" id="79200"/>
    <lineage>
        <taxon>Eukaryota</taxon>
        <taxon>Viridiplantae</taxon>
        <taxon>Streptophyta</taxon>
        <taxon>Embryophyta</taxon>
        <taxon>Tracheophyta</taxon>
        <taxon>Spermatophyta</taxon>
        <taxon>Magnoliopsida</taxon>
        <taxon>eudicotyledons</taxon>
        <taxon>Gunneridae</taxon>
        <taxon>Pentapetalae</taxon>
        <taxon>asterids</taxon>
        <taxon>campanulids</taxon>
        <taxon>Apiales</taxon>
        <taxon>Apiaceae</taxon>
        <taxon>Apioideae</taxon>
        <taxon>Scandiceae</taxon>
        <taxon>Daucinae</taxon>
        <taxon>Daucus</taxon>
        <taxon>Daucus sect. Daucus</taxon>
    </lineage>
</organism>
<dbReference type="EMBL" id="LNRQ01000008">
    <property type="protein sequence ID" value="KZM84811.1"/>
    <property type="molecule type" value="Genomic_DNA"/>
</dbReference>
<evidence type="ECO:0000313" key="8">
    <source>
        <dbReference type="EMBL" id="KZM84811.1"/>
    </source>
</evidence>
<keyword evidence="2" id="KW-0479">Metal-binding</keyword>